<reference evidence="4" key="1">
    <citation type="submission" date="2019-07" db="EMBL/GenBank/DDBJ databases">
        <title>Arthrobacter KR32 sp. nov., isolated from mountain cheese made of cows milk.</title>
        <authorList>
            <person name="Flegler A."/>
        </authorList>
    </citation>
    <scope>NUCLEOTIDE SEQUENCE [LARGE SCALE GENOMIC DNA]</scope>
    <source>
        <strain evidence="4">KR32</strain>
    </source>
</reference>
<dbReference type="GO" id="GO:0016740">
    <property type="term" value="F:transferase activity"/>
    <property type="evidence" value="ECO:0007669"/>
    <property type="project" value="UniProtKB-KW"/>
</dbReference>
<name>A0A7X1NN16_9MICC</name>
<comment type="caution">
    <text evidence="3">The sequence shown here is derived from an EMBL/GenBank/DDBJ whole genome shotgun (WGS) entry which is preliminary data.</text>
</comment>
<organism evidence="3 4">
    <name type="scientific">Arthrobacter bussei</name>
    <dbReference type="NCBI Taxonomy" id="2594179"/>
    <lineage>
        <taxon>Bacteria</taxon>
        <taxon>Bacillati</taxon>
        <taxon>Actinomycetota</taxon>
        <taxon>Actinomycetes</taxon>
        <taxon>Micrococcales</taxon>
        <taxon>Micrococcaceae</taxon>
        <taxon>Arthrobacter</taxon>
    </lineage>
</organism>
<evidence type="ECO:0000256" key="1">
    <source>
        <dbReference type="SAM" id="MobiDB-lite"/>
    </source>
</evidence>
<proteinExistence type="predicted"/>
<sequence>MTIAPASSRPSTIAAGDPADLLEVSSRTPHDDDAGFDGWPGMASTGDLGAVYADPEPTTLPWSLDDATTRQLRRWSNQLYRLLDSAAPPFGASDDYERVVDELGRREEQAREGAAGARRRDSFRDNPLNRRFELFQDGILAGYVSYSMRAGCLRLHRTVVADAFEGAGLEQILIRNVLLDAHRRRLSALPYCGEVQAFLAGNPQYRALLAG</sequence>
<dbReference type="Proteomes" id="UP000326464">
    <property type="component" value="Unassembled WGS sequence"/>
</dbReference>
<protein>
    <submittedName>
        <fullName evidence="3">N-acetyltransferase</fullName>
    </submittedName>
</protein>
<keyword evidence="3" id="KW-0808">Transferase</keyword>
<evidence type="ECO:0000313" key="3">
    <source>
        <dbReference type="EMBL" id="MPY09738.1"/>
    </source>
</evidence>
<feature type="region of interest" description="Disordered" evidence="1">
    <location>
        <begin position="1"/>
        <end position="40"/>
    </location>
</feature>
<dbReference type="PROSITE" id="PS51729">
    <property type="entry name" value="GNAT_YJDJ"/>
    <property type="match status" value="1"/>
</dbReference>
<dbReference type="Pfam" id="PF14542">
    <property type="entry name" value="Acetyltransf_CG"/>
    <property type="match status" value="1"/>
</dbReference>
<dbReference type="RefSeq" id="WP_152812264.1">
    <property type="nucleotide sequence ID" value="NZ_VJXX01000001.1"/>
</dbReference>
<dbReference type="OrthoDB" id="4948820at2"/>
<dbReference type="Gene3D" id="3.40.630.30">
    <property type="match status" value="1"/>
</dbReference>
<dbReference type="AlphaFoldDB" id="A0A7X1NN16"/>
<dbReference type="InterPro" id="IPR016181">
    <property type="entry name" value="Acyl_CoA_acyltransferase"/>
</dbReference>
<dbReference type="EMBL" id="VJXX01000001">
    <property type="protein sequence ID" value="MPY09738.1"/>
    <property type="molecule type" value="Genomic_DNA"/>
</dbReference>
<evidence type="ECO:0000259" key="2">
    <source>
        <dbReference type="PROSITE" id="PS51729"/>
    </source>
</evidence>
<accession>A0A7X1NN16</accession>
<dbReference type="InterPro" id="IPR031165">
    <property type="entry name" value="GNAT_YJDJ"/>
</dbReference>
<gene>
    <name evidence="3" type="ORF">FNH21_03210</name>
</gene>
<feature type="domain" description="N-acetyltransferase" evidence="2">
    <location>
        <begin position="124"/>
        <end position="210"/>
    </location>
</feature>
<evidence type="ECO:0000313" key="4">
    <source>
        <dbReference type="Proteomes" id="UP000326464"/>
    </source>
</evidence>
<dbReference type="SUPFAM" id="SSF55729">
    <property type="entry name" value="Acyl-CoA N-acyltransferases (Nat)"/>
    <property type="match status" value="1"/>
</dbReference>
<keyword evidence="4" id="KW-1185">Reference proteome</keyword>